<feature type="transmembrane region" description="Helical" evidence="8">
    <location>
        <begin position="177"/>
        <end position="196"/>
    </location>
</feature>
<feature type="transmembrane region" description="Helical" evidence="8">
    <location>
        <begin position="141"/>
        <end position="157"/>
    </location>
</feature>
<reference evidence="9 10" key="1">
    <citation type="journal article" date="2007" name="Nature">
        <title>Evolution of genes and genomes on the Drosophila phylogeny.</title>
        <authorList>
            <consortium name="Drosophila 12 Genomes Consortium"/>
            <person name="Clark A.G."/>
            <person name="Eisen M.B."/>
            <person name="Smith D.R."/>
            <person name="Bergman C.M."/>
            <person name="Oliver B."/>
            <person name="Markow T.A."/>
            <person name="Kaufman T.C."/>
            <person name="Kellis M."/>
            <person name="Gelbart W."/>
            <person name="Iyer V.N."/>
            <person name="Pollard D.A."/>
            <person name="Sackton T.B."/>
            <person name="Larracuente A.M."/>
            <person name="Singh N.D."/>
            <person name="Abad J.P."/>
            <person name="Abt D.N."/>
            <person name="Adryan B."/>
            <person name="Aguade M."/>
            <person name="Akashi H."/>
            <person name="Anderson W.W."/>
            <person name="Aquadro C.F."/>
            <person name="Ardell D.H."/>
            <person name="Arguello R."/>
            <person name="Artieri C.G."/>
            <person name="Barbash D.A."/>
            <person name="Barker D."/>
            <person name="Barsanti P."/>
            <person name="Batterham P."/>
            <person name="Batzoglou S."/>
            <person name="Begun D."/>
            <person name="Bhutkar A."/>
            <person name="Blanco E."/>
            <person name="Bosak S.A."/>
            <person name="Bradley R.K."/>
            <person name="Brand A.D."/>
            <person name="Brent M.R."/>
            <person name="Brooks A.N."/>
            <person name="Brown R.H."/>
            <person name="Butlin R.K."/>
            <person name="Caggese C."/>
            <person name="Calvi B.R."/>
            <person name="Bernardo de Carvalho A."/>
            <person name="Caspi A."/>
            <person name="Castrezana S."/>
            <person name="Celniker S.E."/>
            <person name="Chang J.L."/>
            <person name="Chapple C."/>
            <person name="Chatterji S."/>
            <person name="Chinwalla A."/>
            <person name="Civetta A."/>
            <person name="Clifton S.W."/>
            <person name="Comeron J.M."/>
            <person name="Costello J.C."/>
            <person name="Coyne J.A."/>
            <person name="Daub J."/>
            <person name="David R.G."/>
            <person name="Delcher A.L."/>
            <person name="Delehaunty K."/>
            <person name="Do C.B."/>
            <person name="Ebling H."/>
            <person name="Edwards K."/>
            <person name="Eickbush T."/>
            <person name="Evans J.D."/>
            <person name="Filipski A."/>
            <person name="Findeiss S."/>
            <person name="Freyhult E."/>
            <person name="Fulton L."/>
            <person name="Fulton R."/>
            <person name="Garcia A.C."/>
            <person name="Gardiner A."/>
            <person name="Garfield D.A."/>
            <person name="Garvin B.E."/>
            <person name="Gibson G."/>
            <person name="Gilbert D."/>
            <person name="Gnerre S."/>
            <person name="Godfrey J."/>
            <person name="Good R."/>
            <person name="Gotea V."/>
            <person name="Gravely B."/>
            <person name="Greenberg A.J."/>
            <person name="Griffiths-Jones S."/>
            <person name="Gross S."/>
            <person name="Guigo R."/>
            <person name="Gustafson E.A."/>
            <person name="Haerty W."/>
            <person name="Hahn M.W."/>
            <person name="Halligan D.L."/>
            <person name="Halpern A.L."/>
            <person name="Halter G.M."/>
            <person name="Han M.V."/>
            <person name="Heger A."/>
            <person name="Hillier L."/>
            <person name="Hinrichs A.S."/>
            <person name="Holmes I."/>
            <person name="Hoskins R.A."/>
            <person name="Hubisz M.J."/>
            <person name="Hultmark D."/>
            <person name="Huntley M.A."/>
            <person name="Jaffe D.B."/>
            <person name="Jagadeeshan S."/>
            <person name="Jeck W.R."/>
            <person name="Johnson J."/>
            <person name="Jones C.D."/>
            <person name="Jordan W.C."/>
            <person name="Karpen G.H."/>
            <person name="Kataoka E."/>
            <person name="Keightley P.D."/>
            <person name="Kheradpour P."/>
            <person name="Kirkness E.F."/>
            <person name="Koerich L.B."/>
            <person name="Kristiansen K."/>
            <person name="Kudrna D."/>
            <person name="Kulathinal R.J."/>
            <person name="Kumar S."/>
            <person name="Kwok R."/>
            <person name="Lander E."/>
            <person name="Langley C.H."/>
            <person name="Lapoint R."/>
            <person name="Lazzaro B.P."/>
            <person name="Lee S.J."/>
            <person name="Levesque L."/>
            <person name="Li R."/>
            <person name="Lin C.F."/>
            <person name="Lin M.F."/>
            <person name="Lindblad-Toh K."/>
            <person name="Llopart A."/>
            <person name="Long M."/>
            <person name="Low L."/>
            <person name="Lozovsky E."/>
            <person name="Lu J."/>
            <person name="Luo M."/>
            <person name="Machado C.A."/>
            <person name="Makalowski W."/>
            <person name="Marzo M."/>
            <person name="Matsuda M."/>
            <person name="Matzkin L."/>
            <person name="McAllister B."/>
            <person name="McBride C.S."/>
            <person name="McKernan B."/>
            <person name="McKernan K."/>
            <person name="Mendez-Lago M."/>
            <person name="Minx P."/>
            <person name="Mollenhauer M.U."/>
            <person name="Montooth K."/>
            <person name="Mount S.M."/>
            <person name="Mu X."/>
            <person name="Myers E."/>
            <person name="Negre B."/>
            <person name="Newfeld S."/>
            <person name="Nielsen R."/>
            <person name="Noor M.A."/>
            <person name="O'Grady P."/>
            <person name="Pachter L."/>
            <person name="Papaceit M."/>
            <person name="Parisi M.J."/>
            <person name="Parisi M."/>
            <person name="Parts L."/>
            <person name="Pedersen J.S."/>
            <person name="Pesole G."/>
            <person name="Phillippy A.M."/>
            <person name="Ponting C.P."/>
            <person name="Pop M."/>
            <person name="Porcelli D."/>
            <person name="Powell J.R."/>
            <person name="Prohaska S."/>
            <person name="Pruitt K."/>
            <person name="Puig M."/>
            <person name="Quesneville H."/>
            <person name="Ram K.R."/>
            <person name="Rand D."/>
            <person name="Rasmussen M.D."/>
            <person name="Reed L.K."/>
            <person name="Reenan R."/>
            <person name="Reily A."/>
            <person name="Remington K.A."/>
            <person name="Rieger T.T."/>
            <person name="Ritchie M.G."/>
            <person name="Robin C."/>
            <person name="Rogers Y.H."/>
            <person name="Rohde C."/>
            <person name="Rozas J."/>
            <person name="Rubenfield M.J."/>
            <person name="Ruiz A."/>
            <person name="Russo S."/>
            <person name="Salzberg S.L."/>
            <person name="Sanchez-Gracia A."/>
            <person name="Saranga D.J."/>
            <person name="Sato H."/>
            <person name="Schaeffer S.W."/>
            <person name="Schatz M.C."/>
            <person name="Schlenke T."/>
            <person name="Schwartz R."/>
            <person name="Segarra C."/>
            <person name="Singh R.S."/>
            <person name="Sirot L."/>
            <person name="Sirota M."/>
            <person name="Sisneros N.B."/>
            <person name="Smith C.D."/>
            <person name="Smith T.F."/>
            <person name="Spieth J."/>
            <person name="Stage D.E."/>
            <person name="Stark A."/>
            <person name="Stephan W."/>
            <person name="Strausberg R.L."/>
            <person name="Strempel S."/>
            <person name="Sturgill D."/>
            <person name="Sutton G."/>
            <person name="Sutton G.G."/>
            <person name="Tao W."/>
            <person name="Teichmann S."/>
            <person name="Tobari Y.N."/>
            <person name="Tomimura Y."/>
            <person name="Tsolas J.M."/>
            <person name="Valente V.L."/>
            <person name="Venter E."/>
            <person name="Venter J.C."/>
            <person name="Vicario S."/>
            <person name="Vieira F.G."/>
            <person name="Vilella A.J."/>
            <person name="Villasante A."/>
            <person name="Walenz B."/>
            <person name="Wang J."/>
            <person name="Wasserman M."/>
            <person name="Watts T."/>
            <person name="Wilson D."/>
            <person name="Wilson R.K."/>
            <person name="Wing R.A."/>
            <person name="Wolfner M.F."/>
            <person name="Wong A."/>
            <person name="Wong G.K."/>
            <person name="Wu C.I."/>
            <person name="Wu G."/>
            <person name="Yamamoto D."/>
            <person name="Yang H.P."/>
            <person name="Yang S.P."/>
            <person name="Yorke J.A."/>
            <person name="Yoshida K."/>
            <person name="Zdobnov E."/>
            <person name="Zhang P."/>
            <person name="Zhang Y."/>
            <person name="Zimin A.V."/>
            <person name="Baldwin J."/>
            <person name="Abdouelleil A."/>
            <person name="Abdulkadir J."/>
            <person name="Abebe A."/>
            <person name="Abera B."/>
            <person name="Abreu J."/>
            <person name="Acer S.C."/>
            <person name="Aftuck L."/>
            <person name="Alexander A."/>
            <person name="An P."/>
            <person name="Anderson E."/>
            <person name="Anderson S."/>
            <person name="Arachi H."/>
            <person name="Azer M."/>
            <person name="Bachantsang P."/>
            <person name="Barry A."/>
            <person name="Bayul T."/>
            <person name="Berlin A."/>
            <person name="Bessette D."/>
            <person name="Bloom T."/>
            <person name="Blye J."/>
            <person name="Boguslavskiy L."/>
            <person name="Bonnet C."/>
            <person name="Boukhgalter B."/>
            <person name="Bourzgui I."/>
            <person name="Brown A."/>
            <person name="Cahill P."/>
            <person name="Channer S."/>
            <person name="Cheshatsang Y."/>
            <person name="Chuda L."/>
            <person name="Citroen M."/>
            <person name="Collymore A."/>
            <person name="Cooke P."/>
            <person name="Costello M."/>
            <person name="D'Aco K."/>
            <person name="Daza R."/>
            <person name="De Haan G."/>
            <person name="DeGray S."/>
            <person name="DeMaso C."/>
            <person name="Dhargay N."/>
            <person name="Dooley K."/>
            <person name="Dooley E."/>
            <person name="Doricent M."/>
            <person name="Dorje P."/>
            <person name="Dorjee K."/>
            <person name="Dupes A."/>
            <person name="Elong R."/>
            <person name="Falk J."/>
            <person name="Farina A."/>
            <person name="Faro S."/>
            <person name="Ferguson D."/>
            <person name="Fisher S."/>
            <person name="Foley C.D."/>
            <person name="Franke A."/>
            <person name="Friedrich D."/>
            <person name="Gadbois L."/>
            <person name="Gearin G."/>
            <person name="Gearin C.R."/>
            <person name="Giannoukos G."/>
            <person name="Goode T."/>
            <person name="Graham J."/>
            <person name="Grandbois E."/>
            <person name="Grewal S."/>
            <person name="Gyaltsen K."/>
            <person name="Hafez N."/>
            <person name="Hagos B."/>
            <person name="Hall J."/>
            <person name="Henson C."/>
            <person name="Hollinger A."/>
            <person name="Honan T."/>
            <person name="Huard M.D."/>
            <person name="Hughes L."/>
            <person name="Hurhula B."/>
            <person name="Husby M.E."/>
            <person name="Kamat A."/>
            <person name="Kanga B."/>
            <person name="Kashin S."/>
            <person name="Khazanovich D."/>
            <person name="Kisner P."/>
            <person name="Lance K."/>
            <person name="Lara M."/>
            <person name="Lee W."/>
            <person name="Lennon N."/>
            <person name="Letendre F."/>
            <person name="LeVine R."/>
            <person name="Lipovsky A."/>
            <person name="Liu X."/>
            <person name="Liu J."/>
            <person name="Liu S."/>
            <person name="Lokyitsang T."/>
            <person name="Lokyitsang Y."/>
            <person name="Lubonja R."/>
            <person name="Lui A."/>
            <person name="MacDonald P."/>
            <person name="Magnisalis V."/>
            <person name="Maru K."/>
            <person name="Matthews C."/>
            <person name="McCusker W."/>
            <person name="McDonough S."/>
            <person name="Mehta T."/>
            <person name="Meldrim J."/>
            <person name="Meneus L."/>
            <person name="Mihai O."/>
            <person name="Mihalev A."/>
            <person name="Mihova T."/>
            <person name="Mittelman R."/>
            <person name="Mlenga V."/>
            <person name="Montmayeur A."/>
            <person name="Mulrain L."/>
            <person name="Navidi A."/>
            <person name="Naylor J."/>
            <person name="Negash T."/>
            <person name="Nguyen T."/>
            <person name="Nguyen N."/>
            <person name="Nicol R."/>
            <person name="Norbu C."/>
            <person name="Norbu N."/>
            <person name="Novod N."/>
            <person name="O'Neill B."/>
            <person name="Osman S."/>
            <person name="Markiewicz E."/>
            <person name="Oyono O.L."/>
            <person name="Patti C."/>
            <person name="Phunkhang P."/>
            <person name="Pierre F."/>
            <person name="Priest M."/>
            <person name="Raghuraman S."/>
            <person name="Rege F."/>
            <person name="Reyes R."/>
            <person name="Rise C."/>
            <person name="Rogov P."/>
            <person name="Ross K."/>
            <person name="Ryan E."/>
            <person name="Settipalli S."/>
            <person name="Shea T."/>
            <person name="Sherpa N."/>
            <person name="Shi L."/>
            <person name="Shih D."/>
            <person name="Sparrow T."/>
            <person name="Spaulding J."/>
            <person name="Stalker J."/>
            <person name="Stange-Thomann N."/>
            <person name="Stavropoulos S."/>
            <person name="Stone C."/>
            <person name="Strader C."/>
            <person name="Tesfaye S."/>
            <person name="Thomson T."/>
            <person name="Thoulutsang Y."/>
            <person name="Thoulutsang D."/>
            <person name="Topham K."/>
            <person name="Topping I."/>
            <person name="Tsamla T."/>
            <person name="Vassiliev H."/>
            <person name="Vo A."/>
            <person name="Wangchuk T."/>
            <person name="Wangdi T."/>
            <person name="Weiand M."/>
            <person name="Wilkinson J."/>
            <person name="Wilson A."/>
            <person name="Yadav S."/>
            <person name="Young G."/>
            <person name="Yu Q."/>
            <person name="Zembek L."/>
            <person name="Zhong D."/>
            <person name="Zimmer A."/>
            <person name="Zwirko Z."/>
            <person name="Jaffe D.B."/>
            <person name="Alvarez P."/>
            <person name="Brockman W."/>
            <person name="Butler J."/>
            <person name="Chin C."/>
            <person name="Gnerre S."/>
            <person name="Grabherr M."/>
            <person name="Kleber M."/>
            <person name="Mauceli E."/>
            <person name="MacCallum I."/>
        </authorList>
    </citation>
    <scope>NUCLEOTIDE SEQUENCE [LARGE SCALE GENOMIC DNA]</scope>
    <source>
        <strain evidence="10">Tucson 15287-2541.00</strain>
    </source>
</reference>
<feature type="transmembrane region" description="Helical" evidence="8">
    <location>
        <begin position="287"/>
        <end position="307"/>
    </location>
</feature>
<keyword evidence="6 8" id="KW-0675">Receptor</keyword>
<dbReference type="GO" id="GO:0030425">
    <property type="term" value="C:dendrite"/>
    <property type="evidence" value="ECO:0007669"/>
    <property type="project" value="TreeGrafter"/>
</dbReference>
<keyword evidence="7 8" id="KW-0807">Transducer</keyword>
<dbReference type="InterPro" id="IPR013604">
    <property type="entry name" value="7TM_chemorcpt"/>
</dbReference>
<evidence type="ECO:0000256" key="3">
    <source>
        <dbReference type="ARBA" id="ARBA00022692"/>
    </source>
</evidence>
<dbReference type="AlphaFoldDB" id="B4JTD5"/>
<proteinExistence type="inferred from homology"/>
<dbReference type="OMA" id="INPLVAC"/>
<comment type="function">
    <text evidence="8">Gustatory receptor which mediates acceptance or avoidance behavior, depending on its substrates.</text>
</comment>
<dbReference type="HOGENOM" id="CLU_682014_0_0_1"/>
<keyword evidence="10" id="KW-1185">Reference proteome</keyword>
<dbReference type="PANTHER" id="PTHR21143">
    <property type="entry name" value="INVERTEBRATE GUSTATORY RECEPTOR"/>
    <property type="match status" value="1"/>
</dbReference>
<dbReference type="PhylomeDB" id="B4JTD5"/>
<dbReference type="KEGG" id="dgr:6567696"/>
<dbReference type="eggNOG" id="ENOG502T7X7">
    <property type="taxonomic scope" value="Eukaryota"/>
</dbReference>
<dbReference type="EMBL" id="CH916373">
    <property type="protein sequence ID" value="EDV95025.1"/>
    <property type="molecule type" value="Genomic_DNA"/>
</dbReference>
<evidence type="ECO:0000256" key="4">
    <source>
        <dbReference type="ARBA" id="ARBA00022989"/>
    </source>
</evidence>
<evidence type="ECO:0000256" key="1">
    <source>
        <dbReference type="ARBA" id="ARBA00004651"/>
    </source>
</evidence>
<evidence type="ECO:0000313" key="10">
    <source>
        <dbReference type="Proteomes" id="UP000001070"/>
    </source>
</evidence>
<comment type="similarity">
    <text evidence="8">Belongs to the insect chemoreceptor superfamily. Gustatory receptor (GR) family.</text>
</comment>
<dbReference type="GO" id="GO:0005886">
    <property type="term" value="C:plasma membrane"/>
    <property type="evidence" value="ECO:0007669"/>
    <property type="project" value="UniProtKB-SubCell"/>
</dbReference>
<dbReference type="FunCoup" id="B4JTD5">
    <property type="interactions" value="10"/>
</dbReference>
<evidence type="ECO:0000256" key="5">
    <source>
        <dbReference type="ARBA" id="ARBA00023136"/>
    </source>
</evidence>
<dbReference type="GO" id="GO:0030424">
    <property type="term" value="C:axon"/>
    <property type="evidence" value="ECO:0007669"/>
    <property type="project" value="TreeGrafter"/>
</dbReference>
<dbReference type="InParanoid" id="B4JTD5"/>
<keyword evidence="3 8" id="KW-0812">Transmembrane</keyword>
<comment type="subcellular location">
    <subcellularLocation>
        <location evidence="1 8">Cell membrane</location>
        <topology evidence="1 8">Multi-pass membrane protein</topology>
    </subcellularLocation>
</comment>
<evidence type="ECO:0000256" key="6">
    <source>
        <dbReference type="ARBA" id="ARBA00023170"/>
    </source>
</evidence>
<feature type="transmembrane region" description="Helical" evidence="8">
    <location>
        <begin position="40"/>
        <end position="63"/>
    </location>
</feature>
<evidence type="ECO:0000256" key="8">
    <source>
        <dbReference type="RuleBase" id="RU363108"/>
    </source>
</evidence>
<keyword evidence="5 8" id="KW-0472">Membrane</keyword>
<feature type="transmembrane region" description="Helical" evidence="8">
    <location>
        <begin position="360"/>
        <end position="382"/>
    </location>
</feature>
<feature type="transmembrane region" description="Helical" evidence="8">
    <location>
        <begin position="249"/>
        <end position="275"/>
    </location>
</feature>
<organism evidence="10">
    <name type="scientific">Drosophila grimshawi</name>
    <name type="common">Hawaiian fruit fly</name>
    <name type="synonym">Idiomyia grimshawi</name>
    <dbReference type="NCBI Taxonomy" id="7222"/>
    <lineage>
        <taxon>Eukaryota</taxon>
        <taxon>Metazoa</taxon>
        <taxon>Ecdysozoa</taxon>
        <taxon>Arthropoda</taxon>
        <taxon>Hexapoda</taxon>
        <taxon>Insecta</taxon>
        <taxon>Pterygota</taxon>
        <taxon>Neoptera</taxon>
        <taxon>Endopterygota</taxon>
        <taxon>Diptera</taxon>
        <taxon>Brachycera</taxon>
        <taxon>Muscomorpha</taxon>
        <taxon>Ephydroidea</taxon>
        <taxon>Drosophilidae</taxon>
        <taxon>Drosophila</taxon>
        <taxon>Hawaiian Drosophila</taxon>
    </lineage>
</organism>
<dbReference type="PANTHER" id="PTHR21143:SF131">
    <property type="entry name" value="GUSTATORY AND ODORANT RECEPTOR 63A-RELATED"/>
    <property type="match status" value="1"/>
</dbReference>
<protein>
    <recommendedName>
        <fullName evidence="8">Gustatory receptor</fullName>
    </recommendedName>
</protein>
<dbReference type="Pfam" id="PF08395">
    <property type="entry name" value="7tm_7"/>
    <property type="match status" value="1"/>
</dbReference>
<name>B4JTD5_DROGR</name>
<keyword evidence="4 8" id="KW-1133">Transmembrane helix</keyword>
<dbReference type="Proteomes" id="UP000001070">
    <property type="component" value="Unassembled WGS sequence"/>
</dbReference>
<evidence type="ECO:0000256" key="7">
    <source>
        <dbReference type="ARBA" id="ARBA00023224"/>
    </source>
</evidence>
<evidence type="ECO:0000256" key="2">
    <source>
        <dbReference type="ARBA" id="ARBA00022475"/>
    </source>
</evidence>
<evidence type="ECO:0000313" key="9">
    <source>
        <dbReference type="EMBL" id="EDV95025.1"/>
    </source>
</evidence>
<dbReference type="GO" id="GO:0043025">
    <property type="term" value="C:neuronal cell body"/>
    <property type="evidence" value="ECO:0007669"/>
    <property type="project" value="TreeGrafter"/>
</dbReference>
<feature type="transmembrane region" description="Helical" evidence="8">
    <location>
        <begin position="83"/>
        <end position="105"/>
    </location>
</feature>
<dbReference type="OrthoDB" id="6366728at2759"/>
<accession>B4JTD5</accession>
<dbReference type="GO" id="GO:0007165">
    <property type="term" value="P:signal transduction"/>
    <property type="evidence" value="ECO:0007669"/>
    <property type="project" value="UniProtKB-KW"/>
</dbReference>
<dbReference type="GO" id="GO:0033041">
    <property type="term" value="F:sweet taste receptor activity"/>
    <property type="evidence" value="ECO:0007669"/>
    <property type="project" value="TreeGrafter"/>
</dbReference>
<keyword evidence="2 8" id="KW-1003">Cell membrane</keyword>
<gene>
    <name evidence="9" type="primary">Dgri\GH24967</name>
    <name evidence="9" type="ORF">Dgri_GH24967</name>
</gene>
<sequence>MEGQLLATARPYLQLFSLFTLMPPPSIYERNSDHRRRQLLIFVFGCYTCCVLLLGLYVSYVNTTMLNAEILLLAVGDFTSNMGLLQIVLYTILPAITHVCILIHFGRLARIYVEITALELDIDAASQYFGGQRQRYYLQKHLAIVVGLWLIFLFLALPRTTMSQLGMKWRDNILTELIMLVMQLKSVEYTLFVLLVRELLLRLRHSLIQLKQELTVCEGRALLQALCAALRRNKQLMSRIWRLVGELEVYFMLPMMLLFLYNCFSMLHIVNWVYIQSLNPNDCSNCRFWRVGHLTVLLINLLLPCWISQNCISTYNSFKRIIHSIRCGFYPQLLKNALREYSLQFEHLKLRFTCGGFFDINLSCFGSMVVTMASFTIILIQFKMQGFLSTSKSKAGQQ</sequence>